<reference evidence="1 2" key="1">
    <citation type="submission" date="2024-10" db="EMBL/GenBank/DDBJ databases">
        <title>The Natural Products Discovery Center: Release of the First 8490 Sequenced Strains for Exploring Actinobacteria Biosynthetic Diversity.</title>
        <authorList>
            <person name="Kalkreuter E."/>
            <person name="Kautsar S.A."/>
            <person name="Yang D."/>
            <person name="Bader C.D."/>
            <person name="Teijaro C.N."/>
            <person name="Fluegel L."/>
            <person name="Davis C.M."/>
            <person name="Simpson J.R."/>
            <person name="Lauterbach L."/>
            <person name="Steele A.D."/>
            <person name="Gui C."/>
            <person name="Meng S."/>
            <person name="Li G."/>
            <person name="Viehrig K."/>
            <person name="Ye F."/>
            <person name="Su P."/>
            <person name="Kiefer A.F."/>
            <person name="Nichols A."/>
            <person name="Cepeda A.J."/>
            <person name="Yan W."/>
            <person name="Fan B."/>
            <person name="Jiang Y."/>
            <person name="Adhikari A."/>
            <person name="Zheng C.-J."/>
            <person name="Schuster L."/>
            <person name="Cowan T.M."/>
            <person name="Smanski M.J."/>
            <person name="Chevrette M.G."/>
            <person name="De Carvalho L.P.S."/>
            <person name="Shen B."/>
        </authorList>
    </citation>
    <scope>NUCLEOTIDE SEQUENCE [LARGE SCALE GENOMIC DNA]</scope>
    <source>
        <strain evidence="1 2">NPDC005497</strain>
    </source>
</reference>
<protein>
    <submittedName>
        <fullName evidence="1">Uncharacterized protein</fullName>
    </submittedName>
</protein>
<dbReference type="EMBL" id="JBIAJP010000008">
    <property type="protein sequence ID" value="MFF0006931.1"/>
    <property type="molecule type" value="Genomic_DNA"/>
</dbReference>
<comment type="caution">
    <text evidence="1">The sequence shown here is derived from an EMBL/GenBank/DDBJ whole genome shotgun (WGS) entry which is preliminary data.</text>
</comment>
<organism evidence="1 2">
    <name type="scientific">Streptomyces tibetensis</name>
    <dbReference type="NCBI Taxonomy" id="2382123"/>
    <lineage>
        <taxon>Bacteria</taxon>
        <taxon>Bacillati</taxon>
        <taxon>Actinomycetota</taxon>
        <taxon>Actinomycetes</taxon>
        <taxon>Kitasatosporales</taxon>
        <taxon>Streptomycetaceae</taxon>
        <taxon>Streptomyces</taxon>
    </lineage>
</organism>
<evidence type="ECO:0000313" key="1">
    <source>
        <dbReference type="EMBL" id="MFF0006931.1"/>
    </source>
</evidence>
<dbReference type="RefSeq" id="WP_361942982.1">
    <property type="nucleotide sequence ID" value="NZ_JBEXVS010000011.1"/>
</dbReference>
<proteinExistence type="predicted"/>
<name>A0ABW6N0Y7_9ACTN</name>
<sequence>MVQIEGVAVLVDLLVCGEDGVCKAGGGAQLLVEKGDGVDQDGVGVAAVDADDESPSAEAARSVWAAML</sequence>
<keyword evidence="2" id="KW-1185">Reference proteome</keyword>
<gene>
    <name evidence="1" type="ORF">ACFYQT_26255</name>
</gene>
<dbReference type="Proteomes" id="UP001601422">
    <property type="component" value="Unassembled WGS sequence"/>
</dbReference>
<evidence type="ECO:0000313" key="2">
    <source>
        <dbReference type="Proteomes" id="UP001601422"/>
    </source>
</evidence>
<accession>A0ABW6N0Y7</accession>